<reference evidence="3" key="1">
    <citation type="submission" date="2017-02" db="UniProtKB">
        <authorList>
            <consortium name="WormBaseParasite"/>
        </authorList>
    </citation>
    <scope>IDENTIFICATION</scope>
</reference>
<proteinExistence type="predicted"/>
<sequence length="61" mass="6702">MAFVSAVQQLVEEVEGIWSVGETGRLGAVGRLARRNLEPLIHHVMVKRDAMSGLEVENSEV</sequence>
<dbReference type="Proteomes" id="UP000274429">
    <property type="component" value="Unassembled WGS sequence"/>
</dbReference>
<dbReference type="AlphaFoldDB" id="A0A0R3X703"/>
<reference evidence="1 2" key="2">
    <citation type="submission" date="2018-11" db="EMBL/GenBank/DDBJ databases">
        <authorList>
            <consortium name="Pathogen Informatics"/>
        </authorList>
    </citation>
    <scope>NUCLEOTIDE SEQUENCE [LARGE SCALE GENOMIC DNA]</scope>
</reference>
<evidence type="ECO:0000313" key="2">
    <source>
        <dbReference type="Proteomes" id="UP000274429"/>
    </source>
</evidence>
<protein>
    <submittedName>
        <fullName evidence="3">Ubiquinone biosynthesis protein UbiB</fullName>
    </submittedName>
</protein>
<name>A0A0R3X703_HYDTA</name>
<evidence type="ECO:0000313" key="1">
    <source>
        <dbReference type="EMBL" id="VDM34065.1"/>
    </source>
</evidence>
<keyword evidence="2" id="KW-1185">Reference proteome</keyword>
<accession>A0A0R3X703</accession>
<dbReference type="WBParaSite" id="TTAC_0000931401-mRNA-1">
    <property type="protein sequence ID" value="TTAC_0000931401-mRNA-1"/>
    <property type="gene ID" value="TTAC_0000931401"/>
</dbReference>
<evidence type="ECO:0000313" key="3">
    <source>
        <dbReference type="WBParaSite" id="TTAC_0000931401-mRNA-1"/>
    </source>
</evidence>
<gene>
    <name evidence="1" type="ORF">TTAC_LOCUS9299</name>
</gene>
<organism evidence="3">
    <name type="scientific">Hydatigena taeniaeformis</name>
    <name type="common">Feline tapeworm</name>
    <name type="synonym">Taenia taeniaeformis</name>
    <dbReference type="NCBI Taxonomy" id="6205"/>
    <lineage>
        <taxon>Eukaryota</taxon>
        <taxon>Metazoa</taxon>
        <taxon>Spiralia</taxon>
        <taxon>Lophotrochozoa</taxon>
        <taxon>Platyhelminthes</taxon>
        <taxon>Cestoda</taxon>
        <taxon>Eucestoda</taxon>
        <taxon>Cyclophyllidea</taxon>
        <taxon>Taeniidae</taxon>
        <taxon>Hydatigera</taxon>
    </lineage>
</organism>
<dbReference type="EMBL" id="UYWX01020752">
    <property type="protein sequence ID" value="VDM34065.1"/>
    <property type="molecule type" value="Genomic_DNA"/>
</dbReference>